<name>A0ABP9EY46_9PSEU</name>
<gene>
    <name evidence="6" type="ORF">GCM10023203_46890</name>
</gene>
<sequence>MSLAFGLTADDPAALGAFTAATGVTPSISAWFRDWSGEPAFDAARADAARRCGALPLVTWEPWTAGRGPDQPEYALARIAAGDHDDRVTAVAEQVRDWGGHLALRFLHELDAPHYPWGAGVNGNTPDHAVAAWRHVRRLFRAVGAHDVTWIWCVNAPGSVPYRPLYPGDEWVDWVAVDGYNGGSAMPWGGWRSPDDVFLPALTDLRRTSGRPLVIAEVACAEQGGDKARWIHRLFELAVEHDVRALVWFDHDKETDWRVASSPAAFEAVRREVRVAGRLGPPP</sequence>
<dbReference type="InterPro" id="IPR017853">
    <property type="entry name" value="GH"/>
</dbReference>
<feature type="active site" description="Nucleophile" evidence="4">
    <location>
        <position position="217"/>
    </location>
</feature>
<evidence type="ECO:0000256" key="1">
    <source>
        <dbReference type="ARBA" id="ARBA00007754"/>
    </source>
</evidence>
<dbReference type="InterPro" id="IPR000805">
    <property type="entry name" value="Glyco_hydro_26"/>
</dbReference>
<organism evidence="6 7">
    <name type="scientific">Actinomycetospora straminea</name>
    <dbReference type="NCBI Taxonomy" id="663607"/>
    <lineage>
        <taxon>Bacteria</taxon>
        <taxon>Bacillati</taxon>
        <taxon>Actinomycetota</taxon>
        <taxon>Actinomycetes</taxon>
        <taxon>Pseudonocardiales</taxon>
        <taxon>Pseudonocardiaceae</taxon>
        <taxon>Actinomycetospora</taxon>
    </lineage>
</organism>
<protein>
    <recommendedName>
        <fullName evidence="5">GH26 domain-containing protein</fullName>
    </recommendedName>
</protein>
<dbReference type="PANTHER" id="PTHR40079:SF4">
    <property type="entry name" value="GH26 DOMAIN-CONTAINING PROTEIN-RELATED"/>
    <property type="match status" value="1"/>
</dbReference>
<dbReference type="Proteomes" id="UP001500457">
    <property type="component" value="Unassembled WGS sequence"/>
</dbReference>
<dbReference type="SUPFAM" id="SSF51445">
    <property type="entry name" value="(Trans)glycosidases"/>
    <property type="match status" value="1"/>
</dbReference>
<dbReference type="Gene3D" id="3.20.20.80">
    <property type="entry name" value="Glycosidases"/>
    <property type="match status" value="1"/>
</dbReference>
<keyword evidence="2 4" id="KW-0378">Hydrolase</keyword>
<feature type="domain" description="GH26" evidence="5">
    <location>
        <begin position="1"/>
        <end position="269"/>
    </location>
</feature>
<feature type="active site" description="Proton donor" evidence="4">
    <location>
        <position position="109"/>
    </location>
</feature>
<evidence type="ECO:0000259" key="5">
    <source>
        <dbReference type="PROSITE" id="PS51764"/>
    </source>
</evidence>
<proteinExistence type="inferred from homology"/>
<keyword evidence="7" id="KW-1185">Reference proteome</keyword>
<comment type="caution">
    <text evidence="6">The sequence shown here is derived from an EMBL/GenBank/DDBJ whole genome shotgun (WGS) entry which is preliminary data.</text>
</comment>
<dbReference type="PROSITE" id="PS51764">
    <property type="entry name" value="GH26"/>
    <property type="match status" value="1"/>
</dbReference>
<comment type="similarity">
    <text evidence="1 4">Belongs to the glycosyl hydrolase 26 family.</text>
</comment>
<accession>A0ABP9EY46</accession>
<evidence type="ECO:0000256" key="3">
    <source>
        <dbReference type="ARBA" id="ARBA00023295"/>
    </source>
</evidence>
<evidence type="ECO:0000256" key="2">
    <source>
        <dbReference type="ARBA" id="ARBA00022801"/>
    </source>
</evidence>
<dbReference type="EMBL" id="BAABHQ010000016">
    <property type="protein sequence ID" value="GAA4888451.1"/>
    <property type="molecule type" value="Genomic_DNA"/>
</dbReference>
<evidence type="ECO:0000256" key="4">
    <source>
        <dbReference type="PROSITE-ProRule" id="PRU01100"/>
    </source>
</evidence>
<dbReference type="PANTHER" id="PTHR40079">
    <property type="entry name" value="MANNAN ENDO-1,4-BETA-MANNOSIDASE E-RELATED"/>
    <property type="match status" value="1"/>
</dbReference>
<evidence type="ECO:0000313" key="7">
    <source>
        <dbReference type="Proteomes" id="UP001500457"/>
    </source>
</evidence>
<evidence type="ECO:0000313" key="6">
    <source>
        <dbReference type="EMBL" id="GAA4888451.1"/>
    </source>
</evidence>
<keyword evidence="3 4" id="KW-0326">Glycosidase</keyword>
<dbReference type="InterPro" id="IPR022790">
    <property type="entry name" value="GH26_dom"/>
</dbReference>
<reference evidence="7" key="1">
    <citation type="journal article" date="2019" name="Int. J. Syst. Evol. Microbiol.">
        <title>The Global Catalogue of Microorganisms (GCM) 10K type strain sequencing project: providing services to taxonomists for standard genome sequencing and annotation.</title>
        <authorList>
            <consortium name="The Broad Institute Genomics Platform"/>
            <consortium name="The Broad Institute Genome Sequencing Center for Infectious Disease"/>
            <person name="Wu L."/>
            <person name="Ma J."/>
        </authorList>
    </citation>
    <scope>NUCLEOTIDE SEQUENCE [LARGE SCALE GENOMIC DNA]</scope>
    <source>
        <strain evidence="7">JCM 17983</strain>
    </source>
</reference>
<dbReference type="RefSeq" id="WP_274231536.1">
    <property type="nucleotide sequence ID" value="NZ_BAABHQ010000016.1"/>
</dbReference>
<dbReference type="Pfam" id="PF02156">
    <property type="entry name" value="Glyco_hydro_26"/>
    <property type="match status" value="1"/>
</dbReference>